<dbReference type="PANTHER" id="PTHR16305:SF35">
    <property type="entry name" value="TRANSCRIPTIONAL ACTIVATOR DOMAIN"/>
    <property type="match status" value="1"/>
</dbReference>
<dbReference type="Pfam" id="PF13191">
    <property type="entry name" value="AAA_16"/>
    <property type="match status" value="1"/>
</dbReference>
<dbReference type="Pfam" id="PF00196">
    <property type="entry name" value="GerE"/>
    <property type="match status" value="1"/>
</dbReference>
<dbReference type="CDD" id="cd06170">
    <property type="entry name" value="LuxR_C_like"/>
    <property type="match status" value="1"/>
</dbReference>
<keyword evidence="2" id="KW-0067">ATP-binding</keyword>
<dbReference type="GO" id="GO:0005524">
    <property type="term" value="F:ATP binding"/>
    <property type="evidence" value="ECO:0007669"/>
    <property type="project" value="UniProtKB-KW"/>
</dbReference>
<dbReference type="GO" id="GO:0003677">
    <property type="term" value="F:DNA binding"/>
    <property type="evidence" value="ECO:0007669"/>
    <property type="project" value="InterPro"/>
</dbReference>
<dbReference type="InterPro" id="IPR027417">
    <property type="entry name" value="P-loop_NTPase"/>
</dbReference>
<dbReference type="Gene3D" id="3.40.50.300">
    <property type="entry name" value="P-loop containing nucleotide triphosphate hydrolases"/>
    <property type="match status" value="1"/>
</dbReference>
<dbReference type="InterPro" id="IPR016032">
    <property type="entry name" value="Sig_transdc_resp-reg_C-effctor"/>
</dbReference>
<dbReference type="PRINTS" id="PR00038">
    <property type="entry name" value="HTHLUXR"/>
</dbReference>
<dbReference type="GO" id="GO:0005737">
    <property type="term" value="C:cytoplasm"/>
    <property type="evidence" value="ECO:0007669"/>
    <property type="project" value="TreeGrafter"/>
</dbReference>
<comment type="caution">
    <text evidence="4">The sequence shown here is derived from an EMBL/GenBank/DDBJ whole genome shotgun (WGS) entry which is preliminary data.</text>
</comment>
<dbReference type="Proteomes" id="UP000316747">
    <property type="component" value="Unassembled WGS sequence"/>
</dbReference>
<dbReference type="SMART" id="SM00421">
    <property type="entry name" value="HTH_LUXR"/>
    <property type="match status" value="1"/>
</dbReference>
<dbReference type="EMBL" id="VFPM01000004">
    <property type="protein sequence ID" value="TQM57338.1"/>
    <property type="molecule type" value="Genomic_DNA"/>
</dbReference>
<gene>
    <name evidence="4" type="ORF">FBY41_4162</name>
</gene>
<accession>A0A543HGA0</accession>
<dbReference type="InterPro" id="IPR041664">
    <property type="entry name" value="AAA_16"/>
</dbReference>
<dbReference type="GO" id="GO:0006355">
    <property type="term" value="P:regulation of DNA-templated transcription"/>
    <property type="evidence" value="ECO:0007669"/>
    <property type="project" value="InterPro"/>
</dbReference>
<keyword evidence="5" id="KW-1185">Reference proteome</keyword>
<dbReference type="SUPFAM" id="SSF52540">
    <property type="entry name" value="P-loop containing nucleoside triphosphate hydrolases"/>
    <property type="match status" value="1"/>
</dbReference>
<dbReference type="AlphaFoldDB" id="A0A543HGA0"/>
<dbReference type="InterPro" id="IPR000792">
    <property type="entry name" value="Tscrpt_reg_LuxR_C"/>
</dbReference>
<keyword evidence="1" id="KW-0547">Nucleotide-binding</keyword>
<reference evidence="4 5" key="1">
    <citation type="submission" date="2019-06" db="EMBL/GenBank/DDBJ databases">
        <title>Genome sequencing of plant associated microbes to promote plant fitness in Sorghum bicolor and Oryza sativa.</title>
        <authorList>
            <person name="Coleman-Derr D."/>
        </authorList>
    </citation>
    <scope>NUCLEOTIDE SEQUENCE [LARGE SCALE GENOMIC DNA]</scope>
    <source>
        <strain evidence="4 5">KV-663</strain>
    </source>
</reference>
<evidence type="ECO:0000313" key="5">
    <source>
        <dbReference type="Proteomes" id="UP000316747"/>
    </source>
</evidence>
<organism evidence="4 5">
    <name type="scientific">Humibacillus xanthopallidus</name>
    <dbReference type="NCBI Taxonomy" id="412689"/>
    <lineage>
        <taxon>Bacteria</taxon>
        <taxon>Bacillati</taxon>
        <taxon>Actinomycetota</taxon>
        <taxon>Actinomycetes</taxon>
        <taxon>Micrococcales</taxon>
        <taxon>Intrasporangiaceae</taxon>
        <taxon>Humibacillus</taxon>
    </lineage>
</organism>
<evidence type="ECO:0000313" key="4">
    <source>
        <dbReference type="EMBL" id="TQM57338.1"/>
    </source>
</evidence>
<evidence type="ECO:0000256" key="2">
    <source>
        <dbReference type="ARBA" id="ARBA00022840"/>
    </source>
</evidence>
<evidence type="ECO:0000256" key="1">
    <source>
        <dbReference type="ARBA" id="ARBA00022741"/>
    </source>
</evidence>
<name>A0A543HGA0_9MICO</name>
<dbReference type="Gene3D" id="1.10.10.10">
    <property type="entry name" value="Winged helix-like DNA-binding domain superfamily/Winged helix DNA-binding domain"/>
    <property type="match status" value="1"/>
</dbReference>
<feature type="domain" description="HTH luxR-type" evidence="3">
    <location>
        <begin position="847"/>
        <end position="912"/>
    </location>
</feature>
<dbReference type="InterPro" id="IPR036388">
    <property type="entry name" value="WH-like_DNA-bd_sf"/>
</dbReference>
<dbReference type="OrthoDB" id="483at2"/>
<dbReference type="PANTHER" id="PTHR16305">
    <property type="entry name" value="TESTICULAR SOLUBLE ADENYLYL CYCLASE"/>
    <property type="match status" value="1"/>
</dbReference>
<dbReference type="PROSITE" id="PS50043">
    <property type="entry name" value="HTH_LUXR_2"/>
    <property type="match status" value="1"/>
</dbReference>
<proteinExistence type="predicted"/>
<dbReference type="GO" id="GO:0004016">
    <property type="term" value="F:adenylate cyclase activity"/>
    <property type="evidence" value="ECO:0007669"/>
    <property type="project" value="TreeGrafter"/>
</dbReference>
<dbReference type="SUPFAM" id="SSF46894">
    <property type="entry name" value="C-terminal effector domain of the bipartite response regulators"/>
    <property type="match status" value="1"/>
</dbReference>
<sequence length="912" mass="96894">MLLGREVERARLRELVAAVRGGRCATLLVYGEAGIGKTALLDHLASDASGCTVVRVAGVQAEMELPFAGLQQVCAQLPDLGGRLPEPQQAALEVALGRTTGGAPGRYLVGLAFLGLVTEAATQAPVLVVVDDVHWFDRESVDALAFAARRLQADAVGLVVAARTELVPGAVADLPPLEVPPLGREDARALLGSVVPRLDDAVAARIVGELHGNPLALVELARAVGPDGLAGGFRVPASGQDAPVPARIEAAYRDRASALPADTRRMLLLAAAEPTGDPALLWRAAAAESIGPSALSPAEEDGLVSVGARVVFRHPLVRSAVYGAASPEERRRVHRVLAEATDAVHDPDRHAWHLAKAVVGTDEAIATELERSAVRARARGGVVAAAAFMEESVRLTGDARCRSRRALDAAQLGELAGSADRAVAMLALAEDGPLDAVERARATHLRGRISLTVERGTDAVPLLVSAAVLMEQHDARRARDMHLEALTAALFACSDGHDIDVRSVAARARQAPDPGSRRSVTDTLLEGLATLELDGPQPAAEMLGRALEAFRSDALPDDDALRWLWLACRVAVLQWDDASWAVVAGRGTQIAREAGSLVALPAVLSSSAALQSLRGDGALARHQVEEAESLWRSVSAVAPPYGAMTVEAWRGRPDRLGRLIEDHRDGLIARGEGMGLALAAWSTALVRVAEGRYAEAFDHARAAAAYPEAIIYSRWALVELVESGVRSGHADAAAEALVRLARSTQASGTDWALGVEARCRALLADGQRAEAFYAEAVERLERTALRAESARAHLLYGEWLRRRRQRARARLHLSRAHEEFSTMGAQAFAARAAAELVSTGGYPNRGHEMSPPRLTAQEERVARLASAGSSNAEIAAQLFISRSTVDYHLRKVFEKLGVDSRTRLHLVLPSSS</sequence>
<dbReference type="RefSeq" id="WP_141846696.1">
    <property type="nucleotide sequence ID" value="NZ_VFPM01000004.1"/>
</dbReference>
<protein>
    <submittedName>
        <fullName evidence="4">Regulatory LuxR family protein</fullName>
    </submittedName>
</protein>
<evidence type="ECO:0000259" key="3">
    <source>
        <dbReference type="PROSITE" id="PS50043"/>
    </source>
</evidence>